<comment type="caution">
    <text evidence="2">The sequence shown here is derived from an EMBL/GenBank/DDBJ whole genome shotgun (WGS) entry which is preliminary data.</text>
</comment>
<dbReference type="OrthoDB" id="5505322at2"/>
<reference evidence="2 3" key="1">
    <citation type="submission" date="2019-10" db="EMBL/GenBank/DDBJ databases">
        <title>A soil myxobacterium in the family Polyangiaceae.</title>
        <authorList>
            <person name="Li Y."/>
            <person name="Wang J."/>
        </authorList>
    </citation>
    <scope>NUCLEOTIDE SEQUENCE [LARGE SCALE GENOMIC DNA]</scope>
    <source>
        <strain evidence="2 3">DSM 14734</strain>
    </source>
</reference>
<name>A0A6N7PXR3_9BACT</name>
<dbReference type="RefSeq" id="WP_153822478.1">
    <property type="nucleotide sequence ID" value="NZ_WJIE01000008.1"/>
</dbReference>
<evidence type="ECO:0000256" key="1">
    <source>
        <dbReference type="SAM" id="SignalP"/>
    </source>
</evidence>
<keyword evidence="1" id="KW-0732">Signal</keyword>
<sequence>MRTWLLSLFALVVPLGCAVPPNFPSQAELYDEPRDYNRFAVFSHGREVIGGRVDAGGVLGLDVNLGRYTDPDDHALRGHVYGRLVDARVEGNRVHGLASSLPFDLAIAREDHAVTARGLVYGRDVEVALSDDRARVVLGRCELHLGRRGEVYVGRRRCFGRWYPEQVELQVGRGFASWSDAERLSALSLMLFLD</sequence>
<feature type="chain" id="PRO_5026860874" evidence="1">
    <location>
        <begin position="19"/>
        <end position="194"/>
    </location>
</feature>
<proteinExistence type="predicted"/>
<evidence type="ECO:0000313" key="3">
    <source>
        <dbReference type="Proteomes" id="UP000440224"/>
    </source>
</evidence>
<organism evidence="2 3">
    <name type="scientific">Polyangium spumosum</name>
    <dbReference type="NCBI Taxonomy" id="889282"/>
    <lineage>
        <taxon>Bacteria</taxon>
        <taxon>Pseudomonadati</taxon>
        <taxon>Myxococcota</taxon>
        <taxon>Polyangia</taxon>
        <taxon>Polyangiales</taxon>
        <taxon>Polyangiaceae</taxon>
        <taxon>Polyangium</taxon>
    </lineage>
</organism>
<dbReference type="EMBL" id="WJIE01000008">
    <property type="protein sequence ID" value="MRG95666.1"/>
    <property type="molecule type" value="Genomic_DNA"/>
</dbReference>
<protein>
    <submittedName>
        <fullName evidence="2">Uncharacterized protein</fullName>
    </submittedName>
</protein>
<evidence type="ECO:0000313" key="2">
    <source>
        <dbReference type="EMBL" id="MRG95666.1"/>
    </source>
</evidence>
<gene>
    <name evidence="2" type="ORF">GF068_27670</name>
</gene>
<dbReference type="AlphaFoldDB" id="A0A6N7PXR3"/>
<feature type="signal peptide" evidence="1">
    <location>
        <begin position="1"/>
        <end position="18"/>
    </location>
</feature>
<dbReference type="Proteomes" id="UP000440224">
    <property type="component" value="Unassembled WGS sequence"/>
</dbReference>
<keyword evidence="3" id="KW-1185">Reference proteome</keyword>
<accession>A0A6N7PXR3</accession>